<dbReference type="Proteomes" id="UP000235371">
    <property type="component" value="Unassembled WGS sequence"/>
</dbReference>
<keyword evidence="3" id="KW-1185">Reference proteome</keyword>
<feature type="transmembrane region" description="Helical" evidence="1">
    <location>
        <begin position="7"/>
        <end position="26"/>
    </location>
</feature>
<gene>
    <name evidence="2" type="ORF">K444DRAFT_362650</name>
</gene>
<keyword evidence="1" id="KW-1133">Transmembrane helix</keyword>
<evidence type="ECO:0000313" key="2">
    <source>
        <dbReference type="EMBL" id="PMD62121.1"/>
    </source>
</evidence>
<dbReference type="GeneID" id="36580277"/>
<evidence type="ECO:0000313" key="3">
    <source>
        <dbReference type="Proteomes" id="UP000235371"/>
    </source>
</evidence>
<proteinExistence type="predicted"/>
<sequence length="104" mass="11533">MVATGSIFLVGWIVVASIWTDCEIILPNSDANLLPHWCPHSAPSSPAVSGIVFEKGLTTTKDALGWIVTLGYVVYLVSASIAWREEKMEEKNNNKRIRIELESF</sequence>
<dbReference type="InParanoid" id="A0A2J6TGJ8"/>
<protein>
    <submittedName>
        <fullName evidence="2">Uncharacterized protein</fullName>
    </submittedName>
</protein>
<reference evidence="2 3" key="1">
    <citation type="submission" date="2016-04" db="EMBL/GenBank/DDBJ databases">
        <title>A degradative enzymes factory behind the ericoid mycorrhizal symbiosis.</title>
        <authorList>
            <consortium name="DOE Joint Genome Institute"/>
            <person name="Martino E."/>
            <person name="Morin E."/>
            <person name="Grelet G."/>
            <person name="Kuo A."/>
            <person name="Kohler A."/>
            <person name="Daghino S."/>
            <person name="Barry K."/>
            <person name="Choi C."/>
            <person name="Cichocki N."/>
            <person name="Clum A."/>
            <person name="Copeland A."/>
            <person name="Hainaut M."/>
            <person name="Haridas S."/>
            <person name="Labutti K."/>
            <person name="Lindquist E."/>
            <person name="Lipzen A."/>
            <person name="Khouja H.-R."/>
            <person name="Murat C."/>
            <person name="Ohm R."/>
            <person name="Olson A."/>
            <person name="Spatafora J."/>
            <person name="Veneault-Fourrey C."/>
            <person name="Henrissat B."/>
            <person name="Grigoriev I."/>
            <person name="Martin F."/>
            <person name="Perotto S."/>
        </authorList>
    </citation>
    <scope>NUCLEOTIDE SEQUENCE [LARGE SCALE GENOMIC DNA]</scope>
    <source>
        <strain evidence="2 3">E</strain>
    </source>
</reference>
<dbReference type="OrthoDB" id="10524606at2759"/>
<dbReference type="EMBL" id="KZ613785">
    <property type="protein sequence ID" value="PMD62121.1"/>
    <property type="molecule type" value="Genomic_DNA"/>
</dbReference>
<keyword evidence="1" id="KW-0812">Transmembrane</keyword>
<name>A0A2J6TGJ8_9HELO</name>
<feature type="transmembrane region" description="Helical" evidence="1">
    <location>
        <begin position="63"/>
        <end position="83"/>
    </location>
</feature>
<accession>A0A2J6TGJ8</accession>
<dbReference type="RefSeq" id="XP_024739025.1">
    <property type="nucleotide sequence ID" value="XM_024872196.1"/>
</dbReference>
<organism evidence="2 3">
    <name type="scientific">Hyaloscypha bicolor E</name>
    <dbReference type="NCBI Taxonomy" id="1095630"/>
    <lineage>
        <taxon>Eukaryota</taxon>
        <taxon>Fungi</taxon>
        <taxon>Dikarya</taxon>
        <taxon>Ascomycota</taxon>
        <taxon>Pezizomycotina</taxon>
        <taxon>Leotiomycetes</taxon>
        <taxon>Helotiales</taxon>
        <taxon>Hyaloscyphaceae</taxon>
        <taxon>Hyaloscypha</taxon>
        <taxon>Hyaloscypha bicolor</taxon>
    </lineage>
</organism>
<evidence type="ECO:0000256" key="1">
    <source>
        <dbReference type="SAM" id="Phobius"/>
    </source>
</evidence>
<keyword evidence="1" id="KW-0472">Membrane</keyword>
<dbReference type="AlphaFoldDB" id="A0A2J6TGJ8"/>